<evidence type="ECO:0000313" key="3">
    <source>
        <dbReference type="EMBL" id="KAJ1972633.1"/>
    </source>
</evidence>
<evidence type="ECO:0008006" key="5">
    <source>
        <dbReference type="Google" id="ProtNLM"/>
    </source>
</evidence>
<accession>A0A9W8AX75</accession>
<dbReference type="OrthoDB" id="10354530at2759"/>
<keyword evidence="2" id="KW-0732">Signal</keyword>
<gene>
    <name evidence="3" type="ORF">H4R34_005344</name>
</gene>
<name>A0A9W8AX75_9FUNG</name>
<dbReference type="AlphaFoldDB" id="A0A9W8AX75"/>
<feature type="compositionally biased region" description="Acidic residues" evidence="1">
    <location>
        <begin position="137"/>
        <end position="147"/>
    </location>
</feature>
<proteinExistence type="predicted"/>
<reference evidence="3" key="1">
    <citation type="submission" date="2022-07" db="EMBL/GenBank/DDBJ databases">
        <title>Phylogenomic reconstructions and comparative analyses of Kickxellomycotina fungi.</title>
        <authorList>
            <person name="Reynolds N.K."/>
            <person name="Stajich J.E."/>
            <person name="Barry K."/>
            <person name="Grigoriev I.V."/>
            <person name="Crous P."/>
            <person name="Smith M.E."/>
        </authorList>
    </citation>
    <scope>NUCLEOTIDE SEQUENCE</scope>
    <source>
        <strain evidence="3">RSA 567</strain>
    </source>
</reference>
<sequence length="174" mass="18409">MKSLTASLLLAIVAMGQLALADITIKEPSAKLYQVAGSPMNVRWTTNGTVPEFVNIVLHNNESAVYAGDFAVLSGVRVGDKSVKIELSQGMEGENWHLVMRSMTNGEEYKVNDQVAKSEAFEIKAKGAEPAKANETDNADDEDDSDESAAGVVGPALTGLSVVAGLSLLSPTWL</sequence>
<feature type="signal peptide" evidence="2">
    <location>
        <begin position="1"/>
        <end position="21"/>
    </location>
</feature>
<feature type="compositionally biased region" description="Basic and acidic residues" evidence="1">
    <location>
        <begin position="126"/>
        <end position="135"/>
    </location>
</feature>
<dbReference type="EMBL" id="JANBQB010001002">
    <property type="protein sequence ID" value="KAJ1972633.1"/>
    <property type="molecule type" value="Genomic_DNA"/>
</dbReference>
<feature type="region of interest" description="Disordered" evidence="1">
    <location>
        <begin position="126"/>
        <end position="151"/>
    </location>
</feature>
<evidence type="ECO:0000256" key="2">
    <source>
        <dbReference type="SAM" id="SignalP"/>
    </source>
</evidence>
<evidence type="ECO:0000313" key="4">
    <source>
        <dbReference type="Proteomes" id="UP001151582"/>
    </source>
</evidence>
<protein>
    <recommendedName>
        <fullName evidence="5">Ser-Thr-rich glycosyl-phosphatidyl-inositol-anchored membrane family-domain-containing protein</fullName>
    </recommendedName>
</protein>
<organism evidence="3 4">
    <name type="scientific">Dimargaris verticillata</name>
    <dbReference type="NCBI Taxonomy" id="2761393"/>
    <lineage>
        <taxon>Eukaryota</taxon>
        <taxon>Fungi</taxon>
        <taxon>Fungi incertae sedis</taxon>
        <taxon>Zoopagomycota</taxon>
        <taxon>Kickxellomycotina</taxon>
        <taxon>Dimargaritomycetes</taxon>
        <taxon>Dimargaritales</taxon>
        <taxon>Dimargaritaceae</taxon>
        <taxon>Dimargaris</taxon>
    </lineage>
</organism>
<comment type="caution">
    <text evidence="3">The sequence shown here is derived from an EMBL/GenBank/DDBJ whole genome shotgun (WGS) entry which is preliminary data.</text>
</comment>
<evidence type="ECO:0000256" key="1">
    <source>
        <dbReference type="SAM" id="MobiDB-lite"/>
    </source>
</evidence>
<dbReference type="Proteomes" id="UP001151582">
    <property type="component" value="Unassembled WGS sequence"/>
</dbReference>
<keyword evidence="4" id="KW-1185">Reference proteome</keyword>
<feature type="chain" id="PRO_5040916901" description="Ser-Thr-rich glycosyl-phosphatidyl-inositol-anchored membrane family-domain-containing protein" evidence="2">
    <location>
        <begin position="22"/>
        <end position="174"/>
    </location>
</feature>